<evidence type="ECO:0000313" key="3">
    <source>
        <dbReference type="Proteomes" id="UP001155901"/>
    </source>
</evidence>
<evidence type="ECO:0000313" key="2">
    <source>
        <dbReference type="EMBL" id="MCP2012691.1"/>
    </source>
</evidence>
<dbReference type="AlphaFoldDB" id="A0AA41HG60"/>
<sequence length="471" mass="51890">MASELNMENNGFYSQRFRQLAELWRQEPAMRRHRLALDGAGVAASMRDYPYALSAWPVIISRQHIEQFQRFIDDLPRLCHKAVRCMFGDDAAAFARYLNVSEVEHAVLREHGLDLVQMLNRHDIVFSDGVLKLIEVNAGSTIGGWQPGLLEPQLREVLGSYAATAQWALHHRQVLRGMMAAVHAAVLRCKPGRASGNLLVLIDDGRLAEVEMRKLYQDVFQGGGGPLAGGTLHFATDCSALSFAADGAPQVGGAPIDAVLMALPEGRPIPPHIHMRMIAAHLAGHIVMPDSPRYTWFGNKLLMALLHEPALQPQLSEAERALVARHIPLTMTMADTPQPWQGATWDKRELLLARREQFVIKKSHSLRGRDVFVGRYCTPERWAAVVAAQLGQADWLAQQYCAADLALAPDAEGQLIEYALIWGVFDLAGRYGGAFVRGMPRGAGAGVVNSANGATEFAVLEETARQHRVTL</sequence>
<keyword evidence="4" id="KW-1185">Reference proteome</keyword>
<accession>A0AA41HG60</accession>
<dbReference type="EMBL" id="JAHTGR010000035">
    <property type="protein sequence ID" value="MBV6325520.1"/>
    <property type="molecule type" value="Genomic_DNA"/>
</dbReference>
<gene>
    <name evidence="1" type="ORF">KVP70_31900</name>
    <name evidence="2" type="ORF">L1274_006462</name>
</gene>
<evidence type="ECO:0000313" key="4">
    <source>
        <dbReference type="Proteomes" id="UP001162889"/>
    </source>
</evidence>
<dbReference type="RefSeq" id="WP_217946416.1">
    <property type="nucleotide sequence ID" value="NZ_JAHTGR010000035.1"/>
</dbReference>
<reference evidence="2" key="2">
    <citation type="submission" date="2022-03" db="EMBL/GenBank/DDBJ databases">
        <title>Genome Encyclopedia of Bacteria and Archaea VI: Functional Genomics of Type Strains.</title>
        <authorList>
            <person name="Whitman W."/>
        </authorList>
    </citation>
    <scope>NUCLEOTIDE SEQUENCE</scope>
    <source>
        <strain evidence="2">HSC-15S17</strain>
    </source>
</reference>
<comment type="caution">
    <text evidence="1">The sequence shown here is derived from an EMBL/GenBank/DDBJ whole genome shotgun (WGS) entry which is preliminary data.</text>
</comment>
<dbReference type="Proteomes" id="UP001155901">
    <property type="component" value="Unassembled WGS sequence"/>
</dbReference>
<evidence type="ECO:0000313" key="1">
    <source>
        <dbReference type="EMBL" id="MBV6325520.1"/>
    </source>
</evidence>
<name>A0AA41HG60_9BURK</name>
<dbReference type="Proteomes" id="UP001162889">
    <property type="component" value="Unassembled WGS sequence"/>
</dbReference>
<proteinExistence type="predicted"/>
<protein>
    <recommendedName>
        <fullName evidence="5">Circularly permuted type 2 ATP-grasp protein</fullName>
    </recommendedName>
</protein>
<dbReference type="EMBL" id="JALJZU010000026">
    <property type="protein sequence ID" value="MCP2012691.1"/>
    <property type="molecule type" value="Genomic_DNA"/>
</dbReference>
<reference evidence="1" key="1">
    <citation type="submission" date="2021-07" db="EMBL/GenBank/DDBJ databases">
        <title>Characterization of violacein-producing bacteria and related species.</title>
        <authorList>
            <person name="Wilson H.S."/>
            <person name="De Leon M.E."/>
        </authorList>
    </citation>
    <scope>NUCLEOTIDE SEQUENCE</scope>
    <source>
        <strain evidence="1">HSC-15S17</strain>
    </source>
</reference>
<evidence type="ECO:0008006" key="5">
    <source>
        <dbReference type="Google" id="ProtNLM"/>
    </source>
</evidence>
<organism evidence="1 3">
    <name type="scientific">Duganella violaceipulchra</name>
    <dbReference type="NCBI Taxonomy" id="2849652"/>
    <lineage>
        <taxon>Bacteria</taxon>
        <taxon>Pseudomonadati</taxon>
        <taxon>Pseudomonadota</taxon>
        <taxon>Betaproteobacteria</taxon>
        <taxon>Burkholderiales</taxon>
        <taxon>Oxalobacteraceae</taxon>
        <taxon>Telluria group</taxon>
        <taxon>Duganella</taxon>
    </lineage>
</organism>